<dbReference type="AlphaFoldDB" id="I6LTU3"/>
<dbReference type="OrthoDB" id="7845758at2759"/>
<dbReference type="EMBL" id="JF719936">
    <property type="protein sequence ID" value="AEB91838.1"/>
    <property type="molecule type" value="Genomic_DNA"/>
</dbReference>
<accession>I6LTU3</accession>
<organism evidence="1">
    <name type="scientific">Drosophila melanogaster</name>
    <name type="common">Fruit fly</name>
    <dbReference type="NCBI Taxonomy" id="7227"/>
    <lineage>
        <taxon>Eukaryota</taxon>
        <taxon>Metazoa</taxon>
        <taxon>Ecdysozoa</taxon>
        <taxon>Arthropoda</taxon>
        <taxon>Hexapoda</taxon>
        <taxon>Insecta</taxon>
        <taxon>Pterygota</taxon>
        <taxon>Neoptera</taxon>
        <taxon>Endopterygota</taxon>
        <taxon>Diptera</taxon>
        <taxon>Brachycera</taxon>
        <taxon>Muscomorpha</taxon>
        <taxon>Ephydroidea</taxon>
        <taxon>Drosophilidae</taxon>
        <taxon>Drosophila</taxon>
        <taxon>Sophophora</taxon>
    </lineage>
</organism>
<protein>
    <submittedName>
        <fullName evidence="1">Truncated odorant receptor 35a</fullName>
    </submittedName>
</protein>
<reference evidence="1" key="1">
    <citation type="journal article" date="2012" name="Chem. Senses">
        <title>Genetic variation in odorant receptors contributes to variation in olfactory behavior in a natural population of Drosophila melanogaster.</title>
        <authorList>
            <person name="Richgels P.K."/>
            <person name="Rollmann S.M."/>
        </authorList>
    </citation>
    <scope>NUCLEOTIDE SEQUENCE</scope>
    <source>
        <strain evidence="1">RAL-391</strain>
    </source>
</reference>
<gene>
    <name evidence="1" type="primary">Or35a</name>
</gene>
<evidence type="ECO:0000313" key="1">
    <source>
        <dbReference type="EMBL" id="AEB91838.1"/>
    </source>
</evidence>
<keyword evidence="1" id="KW-0675">Receptor</keyword>
<proteinExistence type="predicted"/>
<sequence>MVRYVPRFADGQKVKLA</sequence>
<name>I6LTU3_DROME</name>